<dbReference type="Proteomes" id="UP000177268">
    <property type="component" value="Unassembled WGS sequence"/>
</dbReference>
<evidence type="ECO:0000313" key="2">
    <source>
        <dbReference type="Proteomes" id="UP000177268"/>
    </source>
</evidence>
<protein>
    <recommendedName>
        <fullName evidence="3">PIN domain-containing protein</fullName>
    </recommendedName>
</protein>
<dbReference type="EMBL" id="MFIZ01000003">
    <property type="protein sequence ID" value="OGG12138.1"/>
    <property type="molecule type" value="Genomic_DNA"/>
</dbReference>
<dbReference type="AlphaFoldDB" id="A0A1F5ZI27"/>
<gene>
    <name evidence="1" type="ORF">A2Z00_03040</name>
</gene>
<reference evidence="1 2" key="1">
    <citation type="journal article" date="2016" name="Nat. Commun.">
        <title>Thousands of microbial genomes shed light on interconnected biogeochemical processes in an aquifer system.</title>
        <authorList>
            <person name="Anantharaman K."/>
            <person name="Brown C.T."/>
            <person name="Hug L.A."/>
            <person name="Sharon I."/>
            <person name="Castelle C.J."/>
            <person name="Probst A.J."/>
            <person name="Thomas B.C."/>
            <person name="Singh A."/>
            <person name="Wilkins M.J."/>
            <person name="Karaoz U."/>
            <person name="Brodie E.L."/>
            <person name="Williams K.H."/>
            <person name="Hubbard S.S."/>
            <person name="Banfield J.F."/>
        </authorList>
    </citation>
    <scope>NUCLEOTIDE SEQUENCE [LARGE SCALE GENOMIC DNA]</scope>
</reference>
<sequence length="169" mass="18993">MKIYVDNNILSSIIGNEFTDKDGEAMQKLALSDHEFVTSQITQLEMEKATLPKIKGAALFIYKIFGGEKFLNKETYFATGFGDAPLGSVPWGGGEVENTSLSLLRQAFEPDDARHIFQALSSHSDYFLTLDEKSILRRYRANYKNMKAFCNNGKLKIVNPEELVNELGI</sequence>
<evidence type="ECO:0000313" key="1">
    <source>
        <dbReference type="EMBL" id="OGG12138.1"/>
    </source>
</evidence>
<comment type="caution">
    <text evidence="1">The sequence shown here is derived from an EMBL/GenBank/DDBJ whole genome shotgun (WGS) entry which is preliminary data.</text>
</comment>
<accession>A0A1F5ZI27</accession>
<proteinExistence type="predicted"/>
<name>A0A1F5ZI27_9BACT</name>
<organism evidence="1 2">
    <name type="scientific">Candidatus Gottesmanbacteria bacterium RBG_13_45_10</name>
    <dbReference type="NCBI Taxonomy" id="1798370"/>
    <lineage>
        <taxon>Bacteria</taxon>
        <taxon>Candidatus Gottesmaniibacteriota</taxon>
    </lineage>
</organism>
<evidence type="ECO:0008006" key="3">
    <source>
        <dbReference type="Google" id="ProtNLM"/>
    </source>
</evidence>